<dbReference type="AlphaFoldDB" id="A0AAW2K9V4"/>
<protein>
    <recommendedName>
        <fullName evidence="2">Zinc knuckle CX2CX4HX4C domain-containing protein</fullName>
    </recommendedName>
</protein>
<reference evidence="3" key="2">
    <citation type="journal article" date="2024" name="Plant">
        <title>Genomic evolution and insights into agronomic trait innovations of Sesamum species.</title>
        <authorList>
            <person name="Miao H."/>
            <person name="Wang L."/>
            <person name="Qu L."/>
            <person name="Liu H."/>
            <person name="Sun Y."/>
            <person name="Le M."/>
            <person name="Wang Q."/>
            <person name="Wei S."/>
            <person name="Zheng Y."/>
            <person name="Lin W."/>
            <person name="Duan Y."/>
            <person name="Cao H."/>
            <person name="Xiong S."/>
            <person name="Wang X."/>
            <person name="Wei L."/>
            <person name="Li C."/>
            <person name="Ma Q."/>
            <person name="Ju M."/>
            <person name="Zhao R."/>
            <person name="Li G."/>
            <person name="Mu C."/>
            <person name="Tian Q."/>
            <person name="Mei H."/>
            <person name="Zhang T."/>
            <person name="Gao T."/>
            <person name="Zhang H."/>
        </authorList>
    </citation>
    <scope>NUCLEOTIDE SEQUENCE</scope>
    <source>
        <strain evidence="3">G02</strain>
    </source>
</reference>
<dbReference type="PANTHER" id="PTHR31286">
    <property type="entry name" value="GLYCINE-RICH CELL WALL STRUCTURAL PROTEIN 1.8-LIKE"/>
    <property type="match status" value="1"/>
</dbReference>
<comment type="caution">
    <text evidence="3">The sequence shown here is derived from an EMBL/GenBank/DDBJ whole genome shotgun (WGS) entry which is preliminary data.</text>
</comment>
<keyword evidence="1" id="KW-0812">Transmembrane</keyword>
<organism evidence="3">
    <name type="scientific">Sesamum radiatum</name>
    <name type="common">Black benniseed</name>
    <dbReference type="NCBI Taxonomy" id="300843"/>
    <lineage>
        <taxon>Eukaryota</taxon>
        <taxon>Viridiplantae</taxon>
        <taxon>Streptophyta</taxon>
        <taxon>Embryophyta</taxon>
        <taxon>Tracheophyta</taxon>
        <taxon>Spermatophyta</taxon>
        <taxon>Magnoliopsida</taxon>
        <taxon>eudicotyledons</taxon>
        <taxon>Gunneridae</taxon>
        <taxon>Pentapetalae</taxon>
        <taxon>asterids</taxon>
        <taxon>lamiids</taxon>
        <taxon>Lamiales</taxon>
        <taxon>Pedaliaceae</taxon>
        <taxon>Sesamum</taxon>
    </lineage>
</organism>
<feature type="transmembrane region" description="Helical" evidence="1">
    <location>
        <begin position="20"/>
        <end position="38"/>
    </location>
</feature>
<evidence type="ECO:0000313" key="3">
    <source>
        <dbReference type="EMBL" id="KAL0302861.1"/>
    </source>
</evidence>
<keyword evidence="1" id="KW-0472">Membrane</keyword>
<dbReference type="PANTHER" id="PTHR31286:SF167">
    <property type="entry name" value="OS09G0268800 PROTEIN"/>
    <property type="match status" value="1"/>
</dbReference>
<dbReference type="EMBL" id="JACGWJ010000029">
    <property type="protein sequence ID" value="KAL0302861.1"/>
    <property type="molecule type" value="Genomic_DNA"/>
</dbReference>
<evidence type="ECO:0000256" key="1">
    <source>
        <dbReference type="SAM" id="Phobius"/>
    </source>
</evidence>
<reference evidence="3" key="1">
    <citation type="submission" date="2020-06" db="EMBL/GenBank/DDBJ databases">
        <authorList>
            <person name="Li T."/>
            <person name="Hu X."/>
            <person name="Zhang T."/>
            <person name="Song X."/>
            <person name="Zhang H."/>
            <person name="Dai N."/>
            <person name="Sheng W."/>
            <person name="Hou X."/>
            <person name="Wei L."/>
        </authorList>
    </citation>
    <scope>NUCLEOTIDE SEQUENCE</scope>
    <source>
        <strain evidence="3">G02</strain>
        <tissue evidence="3">Leaf</tissue>
    </source>
</reference>
<keyword evidence="1" id="KW-1133">Transmembrane helix</keyword>
<name>A0AAW2K9V4_SESRA</name>
<accession>A0AAW2K9V4</accession>
<evidence type="ECO:0000259" key="2">
    <source>
        <dbReference type="Pfam" id="PF14392"/>
    </source>
</evidence>
<gene>
    <name evidence="3" type="ORF">Sradi_6154200</name>
</gene>
<dbReference type="Pfam" id="PF14392">
    <property type="entry name" value="zf-CCHC_4"/>
    <property type="match status" value="1"/>
</dbReference>
<dbReference type="InterPro" id="IPR040256">
    <property type="entry name" value="At4g02000-like"/>
</dbReference>
<sequence length="208" mass="23962">MRGEGELARFTLGVGVRATGETVFLLFMIQWSGMWRLGKALVLWRMRKWDWIFLRRRSGNGGNGGFLLVGRLLTPRAFRGENPLSVDLNWSYFFVHIHDLPLRMMNKDVAEVIGNRIGKFVDFDKETTWGASVRIRVLLDIRVPLKRFLRVRAADGEITLSFTYERLPNFCYGYGILGHIMRDCSIVVDDRVLDGGTKLQYGAWLQES</sequence>
<proteinExistence type="predicted"/>
<feature type="domain" description="Zinc knuckle CX2CX4HX4C" evidence="2">
    <location>
        <begin position="139"/>
        <end position="185"/>
    </location>
</feature>
<dbReference type="InterPro" id="IPR025836">
    <property type="entry name" value="Zn_knuckle_CX2CX4HX4C"/>
</dbReference>